<protein>
    <recommendedName>
        <fullName evidence="3">SbsA Ig-like domain-containing protein</fullName>
    </recommendedName>
</protein>
<dbReference type="Proteomes" id="UP000309016">
    <property type="component" value="Chromosome"/>
</dbReference>
<accession>A0A5B7X381</accession>
<feature type="chain" id="PRO_5022975132" description="SbsA Ig-like domain-containing protein" evidence="2">
    <location>
        <begin position="22"/>
        <end position="535"/>
    </location>
</feature>
<evidence type="ECO:0000313" key="5">
    <source>
        <dbReference type="Proteomes" id="UP000309016"/>
    </source>
</evidence>
<proteinExistence type="predicted"/>
<feature type="domain" description="SbsA Ig-like" evidence="3">
    <location>
        <begin position="32"/>
        <end position="134"/>
    </location>
</feature>
<evidence type="ECO:0000313" key="4">
    <source>
        <dbReference type="EMBL" id="QCY69779.1"/>
    </source>
</evidence>
<dbReference type="KEGG" id="afla:FHG64_10415"/>
<keyword evidence="5" id="KW-1185">Reference proteome</keyword>
<dbReference type="Pfam" id="PF13205">
    <property type="entry name" value="Big_5"/>
    <property type="match status" value="1"/>
</dbReference>
<dbReference type="InterPro" id="IPR032812">
    <property type="entry name" value="SbsA_Ig"/>
</dbReference>
<reference evidence="4 5" key="1">
    <citation type="submission" date="2019-06" db="EMBL/GenBank/DDBJ databases">
        <title>Complete genome sequence of Antarcticibacterium flavum KCTC 52984T from an Antarctic marine sediment.</title>
        <authorList>
            <person name="Lee Y.M."/>
            <person name="Shin S.C."/>
        </authorList>
    </citation>
    <scope>NUCLEOTIDE SEQUENCE [LARGE SCALE GENOMIC DNA]</scope>
    <source>
        <strain evidence="4 5">KCTC 52984</strain>
    </source>
</reference>
<evidence type="ECO:0000259" key="3">
    <source>
        <dbReference type="Pfam" id="PF13205"/>
    </source>
</evidence>
<dbReference type="OrthoDB" id="9809989at2"/>
<gene>
    <name evidence="4" type="ORF">FHG64_10415</name>
</gene>
<dbReference type="RefSeq" id="WP_139066344.1">
    <property type="nucleotide sequence ID" value="NZ_CP040812.1"/>
</dbReference>
<evidence type="ECO:0000256" key="2">
    <source>
        <dbReference type="SAM" id="SignalP"/>
    </source>
</evidence>
<feature type="signal peptide" evidence="2">
    <location>
        <begin position="1"/>
        <end position="21"/>
    </location>
</feature>
<sequence>MKYFSKLLFLLILILSLAQCAKRGTPTGGEIDMEPPKFIRATPENYSTNFKRDEIRIYFDEYIKLEKPQEQLIISPPMDPKPEITPMGSPQKYIRIRITDTLQENTTYVFNFGNSVVDNNEGNPLPFFKYVFSTGSYIDSLTVKGTVADATLKEPETFISVMLYERDENFTDSLVYKQPPRYITNTLDSLQSFELTNLKEGTYQLVAVKDRNNNFRYDPGREKIGFIEQPVTVPTDTSYNLVLFREIQPFQPERPKQLAGNKLLLGYRGRALPDSLRIEPITNVPDNFEYRFTRVPDKDSLHVWIKPQLEVDSLKFRLVSQNRVDTLLTRITSMAADTLQITPEPSGTLDFGKNIILRSNTPLESQNSERISVMDRDSVNVEFTTELRPDNAVAVIFPKQESQTYRLTVLPGALQDFYGSTNDTIQRSFKTKAFSEYGNVTVNLSNVASFPIIVQLTDEKGVVKAEKYSTSETSIRFEYLNPGNFLLRVIYDRNENGVWDTGNYLEKRAPEEIIYFPEPLDVRPNWDVNQPFNLR</sequence>
<evidence type="ECO:0000256" key="1">
    <source>
        <dbReference type="ARBA" id="ARBA00022729"/>
    </source>
</evidence>
<keyword evidence="1 2" id="KW-0732">Signal</keyword>
<name>A0A5B7X381_9FLAO</name>
<dbReference type="AlphaFoldDB" id="A0A5B7X381"/>
<organism evidence="4 5">
    <name type="scientific">Antarcticibacterium flavum</name>
    <dbReference type="NCBI Taxonomy" id="2058175"/>
    <lineage>
        <taxon>Bacteria</taxon>
        <taxon>Pseudomonadati</taxon>
        <taxon>Bacteroidota</taxon>
        <taxon>Flavobacteriia</taxon>
        <taxon>Flavobacteriales</taxon>
        <taxon>Flavobacteriaceae</taxon>
        <taxon>Antarcticibacterium</taxon>
    </lineage>
</organism>
<dbReference type="EMBL" id="CP040812">
    <property type="protein sequence ID" value="QCY69779.1"/>
    <property type="molecule type" value="Genomic_DNA"/>
</dbReference>